<dbReference type="GO" id="GO:0006508">
    <property type="term" value="P:proteolysis"/>
    <property type="evidence" value="ECO:0007669"/>
    <property type="project" value="UniProtKB-KW"/>
</dbReference>
<dbReference type="GO" id="GO:0046872">
    <property type="term" value="F:metal ion binding"/>
    <property type="evidence" value="ECO:0007669"/>
    <property type="project" value="UniProtKB-KW"/>
</dbReference>
<dbReference type="Proteomes" id="UP000469734">
    <property type="component" value="Unassembled WGS sequence"/>
</dbReference>
<comment type="subcellular location">
    <subcellularLocation>
        <location evidence="2">Membrane</location>
        <topology evidence="2">Multi-pass membrane protein</topology>
    </subcellularLocation>
</comment>
<feature type="transmembrane region" description="Helical" evidence="12">
    <location>
        <begin position="30"/>
        <end position="50"/>
    </location>
</feature>
<protein>
    <submittedName>
        <fullName evidence="14">Site-2 protease family protein</fullName>
    </submittedName>
</protein>
<keyword evidence="6" id="KW-0479">Metal-binding</keyword>
<dbReference type="GO" id="GO:0008237">
    <property type="term" value="F:metallopeptidase activity"/>
    <property type="evidence" value="ECO:0007669"/>
    <property type="project" value="UniProtKB-KW"/>
</dbReference>
<keyword evidence="5 12" id="KW-0812">Transmembrane</keyword>
<name>A0A7X4GYB8_9BURK</name>
<feature type="transmembrane region" description="Helical" evidence="12">
    <location>
        <begin position="92"/>
        <end position="112"/>
    </location>
</feature>
<feature type="transmembrane region" description="Helical" evidence="12">
    <location>
        <begin position="119"/>
        <end position="139"/>
    </location>
</feature>
<dbReference type="EMBL" id="WWCR01000005">
    <property type="protein sequence ID" value="MYM71907.1"/>
    <property type="molecule type" value="Genomic_DNA"/>
</dbReference>
<proteinExistence type="inferred from homology"/>
<evidence type="ECO:0000256" key="12">
    <source>
        <dbReference type="SAM" id="Phobius"/>
    </source>
</evidence>
<keyword evidence="8" id="KW-0862">Zinc</keyword>
<keyword evidence="4 14" id="KW-0645">Protease</keyword>
<evidence type="ECO:0000256" key="7">
    <source>
        <dbReference type="ARBA" id="ARBA00022801"/>
    </source>
</evidence>
<comment type="caution">
    <text evidence="14">The sequence shown here is derived from an EMBL/GenBank/DDBJ whole genome shotgun (WGS) entry which is preliminary data.</text>
</comment>
<evidence type="ECO:0000256" key="5">
    <source>
        <dbReference type="ARBA" id="ARBA00022692"/>
    </source>
</evidence>
<dbReference type="CDD" id="cd06160">
    <property type="entry name" value="S2P-M50_like_2"/>
    <property type="match status" value="1"/>
</dbReference>
<dbReference type="Pfam" id="PF02163">
    <property type="entry name" value="Peptidase_M50"/>
    <property type="match status" value="1"/>
</dbReference>
<evidence type="ECO:0000256" key="10">
    <source>
        <dbReference type="ARBA" id="ARBA00023049"/>
    </source>
</evidence>
<keyword evidence="10" id="KW-0482">Metalloprotease</keyword>
<evidence type="ECO:0000256" key="2">
    <source>
        <dbReference type="ARBA" id="ARBA00004141"/>
    </source>
</evidence>
<dbReference type="AlphaFoldDB" id="A0A7X4GYB8"/>
<evidence type="ECO:0000256" key="11">
    <source>
        <dbReference type="ARBA" id="ARBA00023136"/>
    </source>
</evidence>
<feature type="domain" description="Peptidase M50" evidence="13">
    <location>
        <begin position="40"/>
        <end position="112"/>
    </location>
</feature>
<feature type="transmembrane region" description="Helical" evidence="12">
    <location>
        <begin position="62"/>
        <end position="80"/>
    </location>
</feature>
<organism evidence="14 15">
    <name type="scientific">Duganella margarita</name>
    <dbReference type="NCBI Taxonomy" id="2692170"/>
    <lineage>
        <taxon>Bacteria</taxon>
        <taxon>Pseudomonadati</taxon>
        <taxon>Pseudomonadota</taxon>
        <taxon>Betaproteobacteria</taxon>
        <taxon>Burkholderiales</taxon>
        <taxon>Oxalobacteraceae</taxon>
        <taxon>Telluria group</taxon>
        <taxon>Duganella</taxon>
    </lineage>
</organism>
<evidence type="ECO:0000256" key="1">
    <source>
        <dbReference type="ARBA" id="ARBA00001947"/>
    </source>
</evidence>
<comment type="cofactor">
    <cofactor evidence="1">
        <name>Zn(2+)</name>
        <dbReference type="ChEBI" id="CHEBI:29105"/>
    </cofactor>
</comment>
<comment type="similarity">
    <text evidence="3">Belongs to the peptidase M50B family.</text>
</comment>
<dbReference type="RefSeq" id="WP_161049536.1">
    <property type="nucleotide sequence ID" value="NZ_WWCR01000005.1"/>
</dbReference>
<dbReference type="PANTHER" id="PTHR39188">
    <property type="entry name" value="MEMBRANE-ASSOCIATED ZINC METALLOPROTEASE M50B"/>
    <property type="match status" value="1"/>
</dbReference>
<accession>A0A7X4GYB8</accession>
<sequence>MGKLIVWLLAAGKMGKLLMTCGTMLLSIVAYSWIYGWRYAVGFVALIFVHEMGHYAAARQRGLEVGAPTFIPFVGAWIALKQLPHDVETEAYIGFAGPLAGTLASVACYFLARDQHSSLLLALAYAGCMINLFNLIPVSPLDGGRITAIISPKVWLASVPLLAALFFYHPSPMLILVAVLAYPQLKEAIWGDPAKDASYYTVPRDTRINYGVMYLGLVAFLAMMSYSIHNLLDGSVS</sequence>
<dbReference type="InterPro" id="IPR008915">
    <property type="entry name" value="Peptidase_M50"/>
</dbReference>
<evidence type="ECO:0000256" key="3">
    <source>
        <dbReference type="ARBA" id="ARBA00007931"/>
    </source>
</evidence>
<evidence type="ECO:0000256" key="9">
    <source>
        <dbReference type="ARBA" id="ARBA00022989"/>
    </source>
</evidence>
<dbReference type="PANTHER" id="PTHR39188:SF3">
    <property type="entry name" value="STAGE IV SPORULATION PROTEIN FB"/>
    <property type="match status" value="1"/>
</dbReference>
<evidence type="ECO:0000256" key="6">
    <source>
        <dbReference type="ARBA" id="ARBA00022723"/>
    </source>
</evidence>
<feature type="transmembrane region" description="Helical" evidence="12">
    <location>
        <begin position="208"/>
        <end position="228"/>
    </location>
</feature>
<evidence type="ECO:0000259" key="13">
    <source>
        <dbReference type="Pfam" id="PF02163"/>
    </source>
</evidence>
<feature type="transmembrane region" description="Helical" evidence="12">
    <location>
        <begin position="159"/>
        <end position="182"/>
    </location>
</feature>
<evidence type="ECO:0000256" key="8">
    <source>
        <dbReference type="ARBA" id="ARBA00022833"/>
    </source>
</evidence>
<keyword evidence="7" id="KW-0378">Hydrolase</keyword>
<keyword evidence="9 12" id="KW-1133">Transmembrane helix</keyword>
<evidence type="ECO:0000313" key="14">
    <source>
        <dbReference type="EMBL" id="MYM71907.1"/>
    </source>
</evidence>
<dbReference type="GO" id="GO:0016020">
    <property type="term" value="C:membrane"/>
    <property type="evidence" value="ECO:0007669"/>
    <property type="project" value="UniProtKB-SubCell"/>
</dbReference>
<evidence type="ECO:0000313" key="15">
    <source>
        <dbReference type="Proteomes" id="UP000469734"/>
    </source>
</evidence>
<reference evidence="14 15" key="1">
    <citation type="submission" date="2019-12" db="EMBL/GenBank/DDBJ databases">
        <title>Novel species isolated from a subtropical stream in China.</title>
        <authorList>
            <person name="Lu H."/>
        </authorList>
    </citation>
    <scope>NUCLEOTIDE SEQUENCE [LARGE SCALE GENOMIC DNA]</scope>
    <source>
        <strain evidence="14 15">FT134W</strain>
    </source>
</reference>
<keyword evidence="11 12" id="KW-0472">Membrane</keyword>
<evidence type="ECO:0000256" key="4">
    <source>
        <dbReference type="ARBA" id="ARBA00022670"/>
    </source>
</evidence>
<gene>
    <name evidence="14" type="ORF">GTP56_06805</name>
</gene>